<accession>A0A226BUG6</accession>
<dbReference type="AlphaFoldDB" id="A0A226BUG6"/>
<dbReference type="EMBL" id="NIQC01000106">
    <property type="protein sequence ID" value="OWZ82605.1"/>
    <property type="molecule type" value="Genomic_DNA"/>
</dbReference>
<organism evidence="3 4">
    <name type="scientific">Natranaerobius trueperi</name>
    <dbReference type="NCBI Taxonomy" id="759412"/>
    <lineage>
        <taxon>Bacteria</taxon>
        <taxon>Bacillati</taxon>
        <taxon>Bacillota</taxon>
        <taxon>Clostridia</taxon>
        <taxon>Natranaerobiales</taxon>
        <taxon>Natranaerobiaceae</taxon>
        <taxon>Natranaerobius</taxon>
    </lineage>
</organism>
<dbReference type="GO" id="GO:0004803">
    <property type="term" value="F:transposase activity"/>
    <property type="evidence" value="ECO:0007669"/>
    <property type="project" value="InterPro"/>
</dbReference>
<name>A0A226BUG6_9FIRM</name>
<feature type="transmembrane region" description="Helical" evidence="1">
    <location>
        <begin position="12"/>
        <end position="32"/>
    </location>
</feature>
<dbReference type="Pfam" id="PF02371">
    <property type="entry name" value="Transposase_20"/>
    <property type="match status" value="1"/>
</dbReference>
<evidence type="ECO:0000313" key="4">
    <source>
        <dbReference type="Proteomes" id="UP000214588"/>
    </source>
</evidence>
<evidence type="ECO:0000256" key="1">
    <source>
        <dbReference type="SAM" id="Phobius"/>
    </source>
</evidence>
<keyword evidence="1" id="KW-1133">Transmembrane helix</keyword>
<comment type="caution">
    <text evidence="3">The sequence shown here is derived from an EMBL/GenBank/DDBJ whole genome shotgun (WGS) entry which is preliminary data.</text>
</comment>
<reference evidence="3 4" key="1">
    <citation type="submission" date="2017-06" db="EMBL/GenBank/DDBJ databases">
        <title>Draft Genome Sequence of Natranaerobius trueperi halophilic, alkalithermophilic bacteria from soda lakes.</title>
        <authorList>
            <person name="Zhao B."/>
        </authorList>
    </citation>
    <scope>NUCLEOTIDE SEQUENCE [LARGE SCALE GENOMIC DNA]</scope>
    <source>
        <strain evidence="3 4">DSM 18760</strain>
    </source>
</reference>
<dbReference type="InterPro" id="IPR003346">
    <property type="entry name" value="Transposase_20"/>
</dbReference>
<feature type="non-terminal residue" evidence="3">
    <location>
        <position position="62"/>
    </location>
</feature>
<keyword evidence="1" id="KW-0472">Membrane</keyword>
<keyword evidence="4" id="KW-1185">Reference proteome</keyword>
<proteinExistence type="predicted"/>
<keyword evidence="1" id="KW-0812">Transmembrane</keyword>
<sequence>MKEIPGTEEMMSISGVGMVTVAGFLFEVVDLSNYKHPRQIQKLAGLNLKENSSGKHKGETKI</sequence>
<dbReference type="GO" id="GO:0006313">
    <property type="term" value="P:DNA transposition"/>
    <property type="evidence" value="ECO:0007669"/>
    <property type="project" value="InterPro"/>
</dbReference>
<protein>
    <recommendedName>
        <fullName evidence="2">Transposase IS116/IS110/IS902 C-terminal domain-containing protein</fullName>
    </recommendedName>
</protein>
<feature type="domain" description="Transposase IS116/IS110/IS902 C-terminal" evidence="2">
    <location>
        <begin position="9"/>
        <end position="62"/>
    </location>
</feature>
<dbReference type="GO" id="GO:0003677">
    <property type="term" value="F:DNA binding"/>
    <property type="evidence" value="ECO:0007669"/>
    <property type="project" value="InterPro"/>
</dbReference>
<gene>
    <name evidence="3" type="ORF">CDO51_13340</name>
</gene>
<evidence type="ECO:0000313" key="3">
    <source>
        <dbReference type="EMBL" id="OWZ82605.1"/>
    </source>
</evidence>
<evidence type="ECO:0000259" key="2">
    <source>
        <dbReference type="Pfam" id="PF02371"/>
    </source>
</evidence>
<dbReference type="Proteomes" id="UP000214588">
    <property type="component" value="Unassembled WGS sequence"/>
</dbReference>